<protein>
    <recommendedName>
        <fullName evidence="3">Type II toxin-antitoxin system RelE/ParE family toxin</fullName>
    </recommendedName>
</protein>
<comment type="caution">
    <text evidence="1">The sequence shown here is derived from an EMBL/GenBank/DDBJ whole genome shotgun (WGS) entry which is preliminary data.</text>
</comment>
<dbReference type="AlphaFoldDB" id="Q0YP15"/>
<dbReference type="Proteomes" id="UP000004162">
    <property type="component" value="Unassembled WGS sequence"/>
</dbReference>
<organism evidence="1 2">
    <name type="scientific">Chlorobium ferrooxidans DSM 13031</name>
    <dbReference type="NCBI Taxonomy" id="377431"/>
    <lineage>
        <taxon>Bacteria</taxon>
        <taxon>Pseudomonadati</taxon>
        <taxon>Chlorobiota</taxon>
        <taxon>Chlorobiia</taxon>
        <taxon>Chlorobiales</taxon>
        <taxon>Chlorobiaceae</taxon>
        <taxon>Chlorobium/Pelodictyon group</taxon>
        <taxon>Chlorobium</taxon>
    </lineage>
</organism>
<reference evidence="1 2" key="1">
    <citation type="submission" date="2006-07" db="EMBL/GenBank/DDBJ databases">
        <title>Annotation of the draft genome assembly of Chlorobium ferroxidans DSM 13031.</title>
        <authorList>
            <consortium name="US DOE Joint Genome Institute (JGI-ORNL)"/>
            <person name="Larimer F."/>
            <person name="Land M."/>
            <person name="Hauser L."/>
        </authorList>
    </citation>
    <scope>NUCLEOTIDE SEQUENCE [LARGE SCALE GENOMIC DNA]</scope>
    <source>
        <strain evidence="1 2">DSM 13031</strain>
    </source>
</reference>
<dbReference type="RefSeq" id="WP_006367369.1">
    <property type="nucleotide sequence ID" value="NZ_AASE01000039.1"/>
</dbReference>
<evidence type="ECO:0000313" key="1">
    <source>
        <dbReference type="EMBL" id="EAT58031.1"/>
    </source>
</evidence>
<dbReference type="OrthoDB" id="9812066at2"/>
<accession>Q0YP15</accession>
<sequence length="124" mass="14248">MRIFKNRWFAKFARDEGISDERLCKAVKDAENGLIDADYGGGVIKQRIARLHEGKSGGFRTIIFYRHGEKAFFVYGFPKNEQDNITRADVKEYKELAKITFALSDDKLDKLIQSGAFKTVKSYE</sequence>
<proteinExistence type="predicted"/>
<keyword evidence="2" id="KW-1185">Reference proteome</keyword>
<dbReference type="InterPro" id="IPR009387">
    <property type="entry name" value="HigB-2"/>
</dbReference>
<dbReference type="PIRSF" id="PIRSF018634">
    <property type="entry name" value="UCP018634"/>
    <property type="match status" value="1"/>
</dbReference>
<name>Q0YP15_9CHLB</name>
<evidence type="ECO:0008006" key="3">
    <source>
        <dbReference type="Google" id="ProtNLM"/>
    </source>
</evidence>
<reference evidence="1 2" key="2">
    <citation type="submission" date="2006-07" db="EMBL/GenBank/DDBJ databases">
        <title>Sequencing of the draft genome and assembly of Chlorobium ferroxidans DSM 13031.</title>
        <authorList>
            <consortium name="US DOE Joint Genome Institute (JGI-PGF)"/>
            <person name="Copeland A."/>
            <person name="Lucas S."/>
            <person name="Lapidus A."/>
            <person name="Barry K."/>
            <person name="Glavina del Rio T."/>
            <person name="Dalin E."/>
            <person name="Tice H."/>
            <person name="Bruce D."/>
            <person name="Pitluck S."/>
            <person name="Richardson P."/>
        </authorList>
    </citation>
    <scope>NUCLEOTIDE SEQUENCE [LARGE SCALE GENOMIC DNA]</scope>
    <source>
        <strain evidence="1 2">DSM 13031</strain>
    </source>
</reference>
<dbReference type="EMBL" id="AASE01000039">
    <property type="protein sequence ID" value="EAT58031.1"/>
    <property type="molecule type" value="Genomic_DNA"/>
</dbReference>
<dbReference type="Pfam" id="PF06296">
    <property type="entry name" value="RelE"/>
    <property type="match status" value="1"/>
</dbReference>
<evidence type="ECO:0000313" key="2">
    <source>
        <dbReference type="Proteomes" id="UP000004162"/>
    </source>
</evidence>
<gene>
    <name evidence="1" type="ORF">CferDRAFT_0029</name>
</gene>